<sequence>MDAGTASPGCCSPPSSALAFCPFFLFFLIPLPLPLFSPALPLPLPSVSPPAPLPPPFFSATDD</sequence>
<evidence type="ECO:0000313" key="2">
    <source>
        <dbReference type="EMBL" id="KAH1083659.1"/>
    </source>
</evidence>
<accession>A0A9D3VK91</accession>
<organism evidence="2 3">
    <name type="scientific">Gossypium stocksii</name>
    <dbReference type="NCBI Taxonomy" id="47602"/>
    <lineage>
        <taxon>Eukaryota</taxon>
        <taxon>Viridiplantae</taxon>
        <taxon>Streptophyta</taxon>
        <taxon>Embryophyta</taxon>
        <taxon>Tracheophyta</taxon>
        <taxon>Spermatophyta</taxon>
        <taxon>Magnoliopsida</taxon>
        <taxon>eudicotyledons</taxon>
        <taxon>Gunneridae</taxon>
        <taxon>Pentapetalae</taxon>
        <taxon>rosids</taxon>
        <taxon>malvids</taxon>
        <taxon>Malvales</taxon>
        <taxon>Malvaceae</taxon>
        <taxon>Malvoideae</taxon>
        <taxon>Gossypium</taxon>
    </lineage>
</organism>
<dbReference type="EMBL" id="JAIQCV010000007">
    <property type="protein sequence ID" value="KAH1083659.1"/>
    <property type="molecule type" value="Genomic_DNA"/>
</dbReference>
<name>A0A9D3VK91_9ROSI</name>
<reference evidence="2 3" key="1">
    <citation type="journal article" date="2021" name="Plant Biotechnol. J.">
        <title>Multi-omics assisted identification of the key and species-specific regulatory components of drought-tolerant mechanisms in Gossypium stocksii.</title>
        <authorList>
            <person name="Yu D."/>
            <person name="Ke L."/>
            <person name="Zhang D."/>
            <person name="Wu Y."/>
            <person name="Sun Y."/>
            <person name="Mei J."/>
            <person name="Sun J."/>
            <person name="Sun Y."/>
        </authorList>
    </citation>
    <scope>NUCLEOTIDE SEQUENCE [LARGE SCALE GENOMIC DNA]</scope>
    <source>
        <strain evidence="3">cv. E1</strain>
        <tissue evidence="2">Leaf</tissue>
    </source>
</reference>
<evidence type="ECO:0000256" key="1">
    <source>
        <dbReference type="SAM" id="Phobius"/>
    </source>
</evidence>
<keyword evidence="1" id="KW-1133">Transmembrane helix</keyword>
<gene>
    <name evidence="2" type="ORF">J1N35_023420</name>
</gene>
<evidence type="ECO:0000313" key="3">
    <source>
        <dbReference type="Proteomes" id="UP000828251"/>
    </source>
</evidence>
<comment type="caution">
    <text evidence="2">The sequence shown here is derived from an EMBL/GenBank/DDBJ whole genome shotgun (WGS) entry which is preliminary data.</text>
</comment>
<dbReference type="Proteomes" id="UP000828251">
    <property type="component" value="Unassembled WGS sequence"/>
</dbReference>
<keyword evidence="1" id="KW-0472">Membrane</keyword>
<protein>
    <submittedName>
        <fullName evidence="2">Uncharacterized protein</fullName>
    </submittedName>
</protein>
<dbReference type="AlphaFoldDB" id="A0A9D3VK91"/>
<keyword evidence="3" id="KW-1185">Reference proteome</keyword>
<feature type="transmembrane region" description="Helical" evidence="1">
    <location>
        <begin position="17"/>
        <end position="36"/>
    </location>
</feature>
<keyword evidence="1" id="KW-0812">Transmembrane</keyword>
<proteinExistence type="predicted"/>